<keyword evidence="9" id="KW-1015">Disulfide bond</keyword>
<dbReference type="PANTHER" id="PTHR10638:SF68">
    <property type="entry name" value="AMINE OXIDASE"/>
    <property type="match status" value="1"/>
</dbReference>
<comment type="caution">
    <text evidence="19">The sequence shown here is derived from an EMBL/GenBank/DDBJ whole genome shotgun (WGS) entry which is preliminary data.</text>
</comment>
<feature type="active site" description="Schiff-base intermediate with substrate; via topaquinone" evidence="12">
    <location>
        <position position="414"/>
    </location>
</feature>
<evidence type="ECO:0000256" key="4">
    <source>
        <dbReference type="ARBA" id="ARBA00011738"/>
    </source>
</evidence>
<evidence type="ECO:0000259" key="17">
    <source>
        <dbReference type="Pfam" id="PF02727"/>
    </source>
</evidence>
<name>A0AAN9IBQ7_CROPI</name>
<evidence type="ECO:0000256" key="1">
    <source>
        <dbReference type="ARBA" id="ARBA00001935"/>
    </source>
</evidence>
<feature type="domain" description="Copper amine oxidase N3-terminal" evidence="18">
    <location>
        <begin position="126"/>
        <end position="224"/>
    </location>
</feature>
<evidence type="ECO:0000259" key="16">
    <source>
        <dbReference type="Pfam" id="PF01179"/>
    </source>
</evidence>
<comment type="similarity">
    <text evidence="3 14">Belongs to the copper/topaquinone oxidase family.</text>
</comment>
<keyword evidence="10" id="KW-0325">Glycoprotein</keyword>
<evidence type="ECO:0000256" key="7">
    <source>
        <dbReference type="ARBA" id="ARBA00023002"/>
    </source>
</evidence>
<comment type="cofactor">
    <cofactor evidence="2">
        <name>Mn(2+)</name>
        <dbReference type="ChEBI" id="CHEBI:29035"/>
    </cofactor>
</comment>
<comment type="cofactor">
    <cofactor evidence="14">
        <name>Cu cation</name>
        <dbReference type="ChEBI" id="CHEBI:23378"/>
    </cofactor>
    <text evidence="14">Contains 1 topaquinone per subunit.</text>
</comment>
<evidence type="ECO:0000313" key="20">
    <source>
        <dbReference type="Proteomes" id="UP001372338"/>
    </source>
</evidence>
<keyword evidence="5 14" id="KW-0479">Metal-binding</keyword>
<keyword evidence="6 12" id="KW-0801">TPQ</keyword>
<dbReference type="AlphaFoldDB" id="A0AAN9IBQ7"/>
<dbReference type="FunFam" id="2.70.98.20:FF:000004">
    <property type="entry name" value="Amine oxidase"/>
    <property type="match status" value="1"/>
</dbReference>
<comment type="catalytic activity">
    <reaction evidence="11">
        <text>a primary methyl amine + O2 + H2O = an aldehyde + H2O2 + NH4(+)</text>
        <dbReference type="Rhea" id="RHEA:16153"/>
        <dbReference type="ChEBI" id="CHEBI:15377"/>
        <dbReference type="ChEBI" id="CHEBI:15379"/>
        <dbReference type="ChEBI" id="CHEBI:16240"/>
        <dbReference type="ChEBI" id="CHEBI:17478"/>
        <dbReference type="ChEBI" id="CHEBI:28938"/>
        <dbReference type="ChEBI" id="CHEBI:228804"/>
        <dbReference type="EC" id="1.4.3.21"/>
    </reaction>
</comment>
<dbReference type="InterPro" id="IPR000269">
    <property type="entry name" value="Cu_amine_oxidase"/>
</dbReference>
<keyword evidence="8 14" id="KW-0186">Copper</keyword>
<dbReference type="FunFam" id="3.10.450.40:FF:000005">
    <property type="entry name" value="Amine oxidase"/>
    <property type="match status" value="1"/>
</dbReference>
<evidence type="ECO:0000256" key="9">
    <source>
        <dbReference type="ARBA" id="ARBA00023157"/>
    </source>
</evidence>
<protein>
    <recommendedName>
        <fullName evidence="14">Amine oxidase</fullName>
        <ecNumber evidence="14">1.4.3.-</ecNumber>
    </recommendedName>
</protein>
<feature type="domain" description="Copper amine oxidase catalytic" evidence="16">
    <location>
        <begin position="250"/>
        <end position="661"/>
    </location>
</feature>
<comment type="PTM">
    <text evidence="13 14">Topaquinone (TPQ) is generated by copper-dependent autoxidation of a specific tyrosyl residue.</text>
</comment>
<dbReference type="InterPro" id="IPR016182">
    <property type="entry name" value="Cu_amine_oxidase_N-reg"/>
</dbReference>
<dbReference type="GO" id="GO:0048038">
    <property type="term" value="F:quinone binding"/>
    <property type="evidence" value="ECO:0007669"/>
    <property type="project" value="InterPro"/>
</dbReference>
<keyword evidence="7 14" id="KW-0560">Oxidoreductase</keyword>
<dbReference type="Pfam" id="PF01179">
    <property type="entry name" value="Cu_amine_oxid"/>
    <property type="match status" value="1"/>
</dbReference>
<feature type="domain" description="Copper amine oxidase N2-terminal" evidence="17">
    <location>
        <begin position="33"/>
        <end position="118"/>
    </location>
</feature>
<dbReference type="Gene3D" id="2.70.98.20">
    <property type="entry name" value="Copper amine oxidase, catalytic domain"/>
    <property type="match status" value="1"/>
</dbReference>
<dbReference type="GO" id="GO:0005507">
    <property type="term" value="F:copper ion binding"/>
    <property type="evidence" value="ECO:0007669"/>
    <property type="project" value="InterPro"/>
</dbReference>
<feature type="modified residue" description="2',4',5'-topaquinone" evidence="13">
    <location>
        <position position="414"/>
    </location>
</feature>
<evidence type="ECO:0000256" key="3">
    <source>
        <dbReference type="ARBA" id="ARBA00007983"/>
    </source>
</evidence>
<dbReference type="InterPro" id="IPR015802">
    <property type="entry name" value="Cu_amine_oxidase_N3"/>
</dbReference>
<evidence type="ECO:0000313" key="19">
    <source>
        <dbReference type="EMBL" id="KAK7274988.1"/>
    </source>
</evidence>
<dbReference type="GO" id="GO:0009308">
    <property type="term" value="P:amine metabolic process"/>
    <property type="evidence" value="ECO:0007669"/>
    <property type="project" value="UniProtKB-UniRule"/>
</dbReference>
<proteinExistence type="inferred from homology"/>
<comment type="subunit">
    <text evidence="4">Homodimer.</text>
</comment>
<sequence>MKLLFLFSFLTIFFFGFHAQSGTSVGPLPLTQHPLDPLTKHEITLVQTIVLNKYPTSHNKVKFHYVGLDDPDKATVLKLLSSPPGFKTPRSAFVIVIINSQTHEILINLRTSYIVSDKVYNGNGFPTLTAEEQTEAIGLPLKYGPFIESVKKRGLNLSEVVCSTFTVGWYGEVEKKRQRVLRIECFLKNGTANIYVRPINGIIIIADIDEMEIIEYHDRSVKPVPKVENTEYRASHMKPPFSPRLPSYGFFQPEGPGFKIQGHSVSWANWKFHIGYDARAGLIISTASIYDSEVHKSRQVLYRGFISELFVPYQDPSEEWYYKTFFDAGEFGFGSSMVSLEPLHDCPPHAQFLDVFFAGIDGSPHHLENAFCVFENYGSIMWRHTETGIPNEEIRESRSDVTLVVRMVVIVGNYDNVIDWEFKASGSIKHAISLSGMLEIKAVDIKHKDEIKEDQHGTLVAEQSVGVYHDHYYIYHLDLDVDGVDNSFLKSNLKTVKVTDNSSRRKSYWTIETQTIKTESDAKINLGLSQSELALVNPNKKTSTGNQVGYRLVPAPVAHTLLTEDDYPQIRGAFTNYNIWVTPYNRTAKWAGGLYVDQSRGEDTLAVWTKQNRSIENKDIVLWYVVGIHHIPCQEDFPIMPLLSTGFELRPTNFFERNPVLKTLSPNYVKWPAGCGKP</sequence>
<dbReference type="GO" id="GO:0008131">
    <property type="term" value="F:primary methylamine oxidase activity"/>
    <property type="evidence" value="ECO:0007669"/>
    <property type="project" value="UniProtKB-EC"/>
</dbReference>
<organism evidence="19 20">
    <name type="scientific">Crotalaria pallida</name>
    <name type="common">Smooth rattlebox</name>
    <name type="synonym">Crotalaria striata</name>
    <dbReference type="NCBI Taxonomy" id="3830"/>
    <lineage>
        <taxon>Eukaryota</taxon>
        <taxon>Viridiplantae</taxon>
        <taxon>Streptophyta</taxon>
        <taxon>Embryophyta</taxon>
        <taxon>Tracheophyta</taxon>
        <taxon>Spermatophyta</taxon>
        <taxon>Magnoliopsida</taxon>
        <taxon>eudicotyledons</taxon>
        <taxon>Gunneridae</taxon>
        <taxon>Pentapetalae</taxon>
        <taxon>rosids</taxon>
        <taxon>fabids</taxon>
        <taxon>Fabales</taxon>
        <taxon>Fabaceae</taxon>
        <taxon>Papilionoideae</taxon>
        <taxon>50 kb inversion clade</taxon>
        <taxon>genistoids sensu lato</taxon>
        <taxon>core genistoids</taxon>
        <taxon>Crotalarieae</taxon>
        <taxon>Crotalaria</taxon>
    </lineage>
</organism>
<dbReference type="EMBL" id="JAYWIO010000003">
    <property type="protein sequence ID" value="KAK7274988.1"/>
    <property type="molecule type" value="Genomic_DNA"/>
</dbReference>
<evidence type="ECO:0000256" key="11">
    <source>
        <dbReference type="ARBA" id="ARBA00048032"/>
    </source>
</evidence>
<evidence type="ECO:0000256" key="13">
    <source>
        <dbReference type="PIRSR" id="PIRSR600269-51"/>
    </source>
</evidence>
<accession>A0AAN9IBQ7</accession>
<dbReference type="Proteomes" id="UP001372338">
    <property type="component" value="Unassembled WGS sequence"/>
</dbReference>
<dbReference type="InterPro" id="IPR015800">
    <property type="entry name" value="Cu_amine_oxidase_N2"/>
</dbReference>
<keyword evidence="15" id="KW-0732">Signal</keyword>
<dbReference type="SUPFAM" id="SSF49998">
    <property type="entry name" value="Amine oxidase catalytic domain"/>
    <property type="match status" value="1"/>
</dbReference>
<feature type="chain" id="PRO_5042988410" description="Amine oxidase" evidence="15">
    <location>
        <begin position="20"/>
        <end position="678"/>
    </location>
</feature>
<reference evidence="19 20" key="1">
    <citation type="submission" date="2024-01" db="EMBL/GenBank/DDBJ databases">
        <title>The genomes of 5 underutilized Papilionoideae crops provide insights into root nodulation and disease resistanc.</title>
        <authorList>
            <person name="Yuan L."/>
        </authorList>
    </citation>
    <scope>NUCLEOTIDE SEQUENCE [LARGE SCALE GENOMIC DNA]</scope>
    <source>
        <strain evidence="19">ZHUSHIDOU_FW_LH</strain>
        <tissue evidence="19">Leaf</tissue>
    </source>
</reference>
<dbReference type="Gene3D" id="3.10.450.40">
    <property type="match status" value="2"/>
</dbReference>
<evidence type="ECO:0000259" key="18">
    <source>
        <dbReference type="Pfam" id="PF02728"/>
    </source>
</evidence>
<feature type="active site" description="Proton acceptor" evidence="12">
    <location>
        <position position="327"/>
    </location>
</feature>
<dbReference type="EC" id="1.4.3.-" evidence="14"/>
<evidence type="ECO:0000256" key="6">
    <source>
        <dbReference type="ARBA" id="ARBA00022772"/>
    </source>
</evidence>
<dbReference type="InterPro" id="IPR015798">
    <property type="entry name" value="Cu_amine_oxidase_C"/>
</dbReference>
<dbReference type="SUPFAM" id="SSF54416">
    <property type="entry name" value="Amine oxidase N-terminal region"/>
    <property type="match status" value="2"/>
</dbReference>
<evidence type="ECO:0000256" key="5">
    <source>
        <dbReference type="ARBA" id="ARBA00022723"/>
    </source>
</evidence>
<dbReference type="Pfam" id="PF02727">
    <property type="entry name" value="Cu_amine_oxidN2"/>
    <property type="match status" value="1"/>
</dbReference>
<evidence type="ECO:0000256" key="8">
    <source>
        <dbReference type="ARBA" id="ARBA00023008"/>
    </source>
</evidence>
<evidence type="ECO:0000256" key="12">
    <source>
        <dbReference type="PIRSR" id="PIRSR600269-50"/>
    </source>
</evidence>
<dbReference type="PANTHER" id="PTHR10638">
    <property type="entry name" value="COPPER AMINE OXIDASE"/>
    <property type="match status" value="1"/>
</dbReference>
<gene>
    <name evidence="19" type="ORF">RIF29_16093</name>
</gene>
<evidence type="ECO:0000256" key="10">
    <source>
        <dbReference type="ARBA" id="ARBA00023180"/>
    </source>
</evidence>
<dbReference type="Pfam" id="PF02728">
    <property type="entry name" value="Cu_amine_oxidN3"/>
    <property type="match status" value="1"/>
</dbReference>
<comment type="cofactor">
    <cofactor evidence="1">
        <name>Cu cation</name>
        <dbReference type="ChEBI" id="CHEBI:23378"/>
    </cofactor>
</comment>
<evidence type="ECO:0000256" key="2">
    <source>
        <dbReference type="ARBA" id="ARBA00001936"/>
    </source>
</evidence>
<evidence type="ECO:0000256" key="15">
    <source>
        <dbReference type="SAM" id="SignalP"/>
    </source>
</evidence>
<keyword evidence="20" id="KW-1185">Reference proteome</keyword>
<feature type="signal peptide" evidence="15">
    <location>
        <begin position="1"/>
        <end position="19"/>
    </location>
</feature>
<evidence type="ECO:0000256" key="14">
    <source>
        <dbReference type="RuleBase" id="RU000672"/>
    </source>
</evidence>
<dbReference type="FunFam" id="3.10.450.40:FF:000012">
    <property type="entry name" value="Amine oxidase"/>
    <property type="match status" value="1"/>
</dbReference>
<dbReference type="InterPro" id="IPR036460">
    <property type="entry name" value="Cu_amine_oxidase_C_sf"/>
</dbReference>